<feature type="domain" description="Peptidase M15C" evidence="2">
    <location>
        <begin position="178"/>
        <end position="245"/>
    </location>
</feature>
<dbReference type="Gene3D" id="3.30.1380.10">
    <property type="match status" value="1"/>
</dbReference>
<sequence length="257" mass="28493">MSLRPAIRLCLLLLLAAAPALAGPREDLELLRRGYPDAVRSVEQDGLVLSDGVRLPYDDGRAKDAEQALDAPDLEDMLAQPYPLERVTAEPAPGIHPGRRRVTALFKAAYGHTAQEVKAALVPVTFLGHRVLFNGRNGAAQALERVDRDLSAWLAAHPEARGRLLPLSGTFAWRPIAGTERLSMHSFGAAIDLNSKVNGYWRWSGRGDPLAQRTAFPAEAVEIFERHGFVWGGKWAEYDIMHFEYRPELITKAREAR</sequence>
<gene>
    <name evidence="3" type="ORF">NNJEOMEG_01000</name>
</gene>
<evidence type="ECO:0000259" key="2">
    <source>
        <dbReference type="Pfam" id="PF13539"/>
    </source>
</evidence>
<organism evidence="3 4">
    <name type="scientific">Fundidesulfovibrio magnetotacticus</name>
    <dbReference type="NCBI Taxonomy" id="2730080"/>
    <lineage>
        <taxon>Bacteria</taxon>
        <taxon>Pseudomonadati</taxon>
        <taxon>Thermodesulfobacteriota</taxon>
        <taxon>Desulfovibrionia</taxon>
        <taxon>Desulfovibrionales</taxon>
        <taxon>Desulfovibrionaceae</taxon>
        <taxon>Fundidesulfovibrio</taxon>
    </lineage>
</organism>
<proteinExistence type="predicted"/>
<dbReference type="InterPro" id="IPR009045">
    <property type="entry name" value="Zn_M74/Hedgehog-like"/>
</dbReference>
<dbReference type="GO" id="GO:0008233">
    <property type="term" value="F:peptidase activity"/>
    <property type="evidence" value="ECO:0007669"/>
    <property type="project" value="InterPro"/>
</dbReference>
<dbReference type="EMBL" id="BLTE01000003">
    <property type="protein sequence ID" value="GFK93169.1"/>
    <property type="molecule type" value="Genomic_DNA"/>
</dbReference>
<dbReference type="InterPro" id="IPR039561">
    <property type="entry name" value="Peptidase_M15C"/>
</dbReference>
<feature type="chain" id="PRO_5028943229" description="Peptidase M15C domain-containing protein" evidence="1">
    <location>
        <begin position="23"/>
        <end position="257"/>
    </location>
</feature>
<name>A0A6V8LSW2_9BACT</name>
<reference evidence="3 4" key="2">
    <citation type="submission" date="2020-05" db="EMBL/GenBank/DDBJ databases">
        <title>Draft genome sequence of Desulfovibrio sp. strainFSS-1.</title>
        <authorList>
            <person name="Shimoshige H."/>
            <person name="Kobayashi H."/>
            <person name="Maekawa T."/>
        </authorList>
    </citation>
    <scope>NUCLEOTIDE SEQUENCE [LARGE SCALE GENOMIC DNA]</scope>
    <source>
        <strain evidence="3 4">SIID29052-01</strain>
    </source>
</reference>
<dbReference type="AlphaFoldDB" id="A0A6V8LSW2"/>
<reference evidence="3 4" key="1">
    <citation type="submission" date="2020-04" db="EMBL/GenBank/DDBJ databases">
        <authorList>
            <consortium name="Desulfovibrio sp. FSS-1 genome sequencing consortium"/>
            <person name="Shimoshige H."/>
            <person name="Kobayashi H."/>
            <person name="Maekawa T."/>
        </authorList>
    </citation>
    <scope>NUCLEOTIDE SEQUENCE [LARGE SCALE GENOMIC DNA]</scope>
    <source>
        <strain evidence="3 4">SIID29052-01</strain>
    </source>
</reference>
<keyword evidence="1" id="KW-0732">Signal</keyword>
<dbReference type="Proteomes" id="UP000494245">
    <property type="component" value="Unassembled WGS sequence"/>
</dbReference>
<keyword evidence="4" id="KW-1185">Reference proteome</keyword>
<comment type="caution">
    <text evidence="3">The sequence shown here is derived from an EMBL/GenBank/DDBJ whole genome shotgun (WGS) entry which is preliminary data.</text>
</comment>
<dbReference type="RefSeq" id="WP_173081931.1">
    <property type="nucleotide sequence ID" value="NZ_BLTE01000003.1"/>
</dbReference>
<protein>
    <recommendedName>
        <fullName evidence="2">Peptidase M15C domain-containing protein</fullName>
    </recommendedName>
</protein>
<dbReference type="Pfam" id="PF13539">
    <property type="entry name" value="Peptidase_M15_4"/>
    <property type="match status" value="1"/>
</dbReference>
<accession>A0A6V8LSW2</accession>
<evidence type="ECO:0000256" key="1">
    <source>
        <dbReference type="SAM" id="SignalP"/>
    </source>
</evidence>
<feature type="signal peptide" evidence="1">
    <location>
        <begin position="1"/>
        <end position="22"/>
    </location>
</feature>
<evidence type="ECO:0000313" key="3">
    <source>
        <dbReference type="EMBL" id="GFK93169.1"/>
    </source>
</evidence>
<dbReference type="SUPFAM" id="SSF55166">
    <property type="entry name" value="Hedgehog/DD-peptidase"/>
    <property type="match status" value="1"/>
</dbReference>
<evidence type="ECO:0000313" key="4">
    <source>
        <dbReference type="Proteomes" id="UP000494245"/>
    </source>
</evidence>